<protein>
    <recommendedName>
        <fullName evidence="4">Aminotransferase class V domain-containing protein</fullName>
    </recommendedName>
</protein>
<dbReference type="KEGG" id="vne:CFK40_11795"/>
<comment type="similarity">
    <text evidence="2">Belongs to the class-V pyridoxal-phosphate-dependent aminotransferase family. NifS/IscS subfamily.</text>
</comment>
<dbReference type="Proteomes" id="UP000204391">
    <property type="component" value="Chromosome"/>
</dbReference>
<dbReference type="AlphaFoldDB" id="A0A221MDB8"/>
<reference evidence="5 6" key="1">
    <citation type="journal article" date="2003" name="Int. J. Syst. Evol. Microbiol.">
        <title>Virgibacillus carmonensis sp. nov., Virgibacillus necropolis sp. nov. and Virgibacillus picturae sp. nov., three novel species isolated from deteriorated mural paintings, transfer of the species of the genus salibacillus to Virgibacillus, as Virgibacillus marismortui comb. nov. and Virgibacillus salexigens comb. nov., and emended description of the genus Virgibacillus.</title>
        <authorList>
            <person name="Heyrman J."/>
            <person name="Logan N.A."/>
            <person name="Busse H.J."/>
            <person name="Balcaen A."/>
            <person name="Lebbe L."/>
            <person name="Rodriguez-Diaz M."/>
            <person name="Swings J."/>
            <person name="De Vos P."/>
        </authorList>
    </citation>
    <scope>NUCLEOTIDE SEQUENCE [LARGE SCALE GENOMIC DNA]</scope>
    <source>
        <strain evidence="5 6">LMG 19488</strain>
    </source>
</reference>
<evidence type="ECO:0000313" key="5">
    <source>
        <dbReference type="EMBL" id="ASN05645.1"/>
    </source>
</evidence>
<dbReference type="SUPFAM" id="SSF53383">
    <property type="entry name" value="PLP-dependent transferases"/>
    <property type="match status" value="1"/>
</dbReference>
<dbReference type="Gene3D" id="1.10.260.50">
    <property type="match status" value="1"/>
</dbReference>
<feature type="domain" description="Aminotransferase class V" evidence="4">
    <location>
        <begin position="11"/>
        <end position="213"/>
    </location>
</feature>
<organism evidence="5 6">
    <name type="scientific">Virgibacillus necropolis</name>
    <dbReference type="NCBI Taxonomy" id="163877"/>
    <lineage>
        <taxon>Bacteria</taxon>
        <taxon>Bacillati</taxon>
        <taxon>Bacillota</taxon>
        <taxon>Bacilli</taxon>
        <taxon>Bacillales</taxon>
        <taxon>Bacillaceae</taxon>
        <taxon>Virgibacillus</taxon>
    </lineage>
</organism>
<name>A0A221MDB8_9BACI</name>
<dbReference type="PANTHER" id="PTHR11601:SF34">
    <property type="entry name" value="CYSTEINE DESULFURASE"/>
    <property type="match status" value="1"/>
</dbReference>
<evidence type="ECO:0000259" key="4">
    <source>
        <dbReference type="Pfam" id="PF00266"/>
    </source>
</evidence>
<dbReference type="InterPro" id="IPR015422">
    <property type="entry name" value="PyrdxlP-dep_Trfase_small"/>
</dbReference>
<comment type="cofactor">
    <cofactor evidence="1">
        <name>pyridoxal 5'-phosphate</name>
        <dbReference type="ChEBI" id="CHEBI:597326"/>
    </cofactor>
</comment>
<dbReference type="EMBL" id="CP022437">
    <property type="protein sequence ID" value="ASN05645.1"/>
    <property type="molecule type" value="Genomic_DNA"/>
</dbReference>
<sequence length="244" mass="26240">MFGLMVNLWVIEIGTICNEKQIHFHCDAVQGVGKLHIDAQDLNVDTLSVSAHKFYGPKGIGCLYIKDLNKINPLLHGGSQEKGLRSGTENVSGIVGFGVAAKNALRNKEENLNKINGLRNLFLKGLSENLVDWQINGNRSVPSTLSISFSGVRGEALAFALDQLGVCVSVASACSSSSSKLSHVLVSMGKSKEEIRSTIRVSIGKQNTSEEITTAIQAISSTVNKLRSFSNTFRTVKANASGKY</sequence>
<keyword evidence="6" id="KW-1185">Reference proteome</keyword>
<accession>A0A221MDB8</accession>
<dbReference type="Pfam" id="PF00266">
    <property type="entry name" value="Aminotran_5"/>
    <property type="match status" value="1"/>
</dbReference>
<gene>
    <name evidence="5" type="ORF">CFK40_11795</name>
</gene>
<evidence type="ECO:0000313" key="6">
    <source>
        <dbReference type="Proteomes" id="UP000204391"/>
    </source>
</evidence>
<dbReference type="Gene3D" id="3.40.640.10">
    <property type="entry name" value="Type I PLP-dependent aspartate aminotransferase-like (Major domain)"/>
    <property type="match status" value="1"/>
</dbReference>
<evidence type="ECO:0000256" key="2">
    <source>
        <dbReference type="ARBA" id="ARBA00006490"/>
    </source>
</evidence>
<dbReference type="InterPro" id="IPR015421">
    <property type="entry name" value="PyrdxlP-dep_Trfase_major"/>
</dbReference>
<proteinExistence type="inferred from homology"/>
<dbReference type="InterPro" id="IPR015424">
    <property type="entry name" value="PyrdxlP-dep_Trfase"/>
</dbReference>
<dbReference type="RefSeq" id="WP_089532494.1">
    <property type="nucleotide sequence ID" value="NZ_CP022437.1"/>
</dbReference>
<dbReference type="InterPro" id="IPR000192">
    <property type="entry name" value="Aminotrans_V_dom"/>
</dbReference>
<dbReference type="Gene3D" id="3.90.1150.10">
    <property type="entry name" value="Aspartate Aminotransferase, domain 1"/>
    <property type="match status" value="1"/>
</dbReference>
<dbReference type="GO" id="GO:0031071">
    <property type="term" value="F:cysteine desulfurase activity"/>
    <property type="evidence" value="ECO:0007669"/>
    <property type="project" value="UniProtKB-EC"/>
</dbReference>
<evidence type="ECO:0000256" key="1">
    <source>
        <dbReference type="ARBA" id="ARBA00001933"/>
    </source>
</evidence>
<dbReference type="OrthoDB" id="9808002at2"/>
<comment type="catalytic activity">
    <reaction evidence="3">
        <text>(sulfur carrier)-H + L-cysteine = (sulfur carrier)-SH + L-alanine</text>
        <dbReference type="Rhea" id="RHEA:43892"/>
        <dbReference type="Rhea" id="RHEA-COMP:14737"/>
        <dbReference type="Rhea" id="RHEA-COMP:14739"/>
        <dbReference type="ChEBI" id="CHEBI:29917"/>
        <dbReference type="ChEBI" id="CHEBI:35235"/>
        <dbReference type="ChEBI" id="CHEBI:57972"/>
        <dbReference type="ChEBI" id="CHEBI:64428"/>
        <dbReference type="EC" id="2.8.1.7"/>
    </reaction>
</comment>
<dbReference type="PANTHER" id="PTHR11601">
    <property type="entry name" value="CYSTEINE DESULFURYLASE FAMILY MEMBER"/>
    <property type="match status" value="1"/>
</dbReference>
<evidence type="ECO:0000256" key="3">
    <source>
        <dbReference type="ARBA" id="ARBA00050776"/>
    </source>
</evidence>